<dbReference type="CDD" id="cd05233">
    <property type="entry name" value="SDR_c"/>
    <property type="match status" value="1"/>
</dbReference>
<comment type="similarity">
    <text evidence="1">Belongs to the short-chain dehydrogenases/reductases (SDR) family.</text>
</comment>
<dbReference type="InterPro" id="IPR036291">
    <property type="entry name" value="NAD(P)-bd_dom_sf"/>
</dbReference>
<dbReference type="PANTHER" id="PTHR42901">
    <property type="entry name" value="ALCOHOL DEHYDROGENASE"/>
    <property type="match status" value="1"/>
</dbReference>
<dbReference type="SUPFAM" id="SSF51735">
    <property type="entry name" value="NAD(P)-binding Rossmann-fold domains"/>
    <property type="match status" value="1"/>
</dbReference>
<dbReference type="Pfam" id="PF00106">
    <property type="entry name" value="adh_short"/>
    <property type="match status" value="1"/>
</dbReference>
<dbReference type="PRINTS" id="PR00081">
    <property type="entry name" value="GDHRDH"/>
</dbReference>
<evidence type="ECO:0000313" key="3">
    <source>
        <dbReference type="EMBL" id="SUZ86656.1"/>
    </source>
</evidence>
<reference evidence="3" key="1">
    <citation type="submission" date="2018-05" db="EMBL/GenBank/DDBJ databases">
        <authorList>
            <person name="Lanie J.A."/>
            <person name="Ng W.-L."/>
            <person name="Kazmierczak K.M."/>
            <person name="Andrzejewski T.M."/>
            <person name="Davidsen T.M."/>
            <person name="Wayne K.J."/>
            <person name="Tettelin H."/>
            <person name="Glass J.I."/>
            <person name="Rusch D."/>
            <person name="Podicherti R."/>
            <person name="Tsui H.-C.T."/>
            <person name="Winkler M.E."/>
        </authorList>
    </citation>
    <scope>NUCLEOTIDE SEQUENCE</scope>
</reference>
<sequence>MKDNYKVFIVDNDKNNIESLKDKLNSDNYESIYEDLCYEKSPDKIYKKLKKENIDILINNAGFGTYGKFYETDWKIEKRMLNLHVINTTHLTKLFLKDMIKKNDGKILNISSIAAFQPGPLMALYYATKAYILHFTEAISNEVKDKNITISVLCPGQTNTNFQRNVSSIKNKIKFNTSSPTKVAKYGYDALNNNVTVSIPGTFNKFLVNLNRFLPRSISTNIVKYIQEKNRN</sequence>
<evidence type="ECO:0000256" key="2">
    <source>
        <dbReference type="ARBA" id="ARBA00023002"/>
    </source>
</evidence>
<keyword evidence="2" id="KW-0560">Oxidoreductase</keyword>
<accession>A0A381R4H0</accession>
<evidence type="ECO:0008006" key="4">
    <source>
        <dbReference type="Google" id="ProtNLM"/>
    </source>
</evidence>
<evidence type="ECO:0000256" key="1">
    <source>
        <dbReference type="ARBA" id="ARBA00006484"/>
    </source>
</evidence>
<dbReference type="AlphaFoldDB" id="A0A381R4H0"/>
<dbReference type="Gene3D" id="3.40.50.720">
    <property type="entry name" value="NAD(P)-binding Rossmann-like Domain"/>
    <property type="match status" value="1"/>
</dbReference>
<dbReference type="PANTHER" id="PTHR42901:SF1">
    <property type="entry name" value="ALCOHOL DEHYDROGENASE"/>
    <property type="match status" value="1"/>
</dbReference>
<dbReference type="EMBL" id="UINC01001693">
    <property type="protein sequence ID" value="SUZ86656.1"/>
    <property type="molecule type" value="Genomic_DNA"/>
</dbReference>
<dbReference type="PRINTS" id="PR00080">
    <property type="entry name" value="SDRFAMILY"/>
</dbReference>
<name>A0A381R4H0_9ZZZZ</name>
<dbReference type="InterPro" id="IPR002347">
    <property type="entry name" value="SDR_fam"/>
</dbReference>
<organism evidence="3">
    <name type="scientific">marine metagenome</name>
    <dbReference type="NCBI Taxonomy" id="408172"/>
    <lineage>
        <taxon>unclassified sequences</taxon>
        <taxon>metagenomes</taxon>
        <taxon>ecological metagenomes</taxon>
    </lineage>
</organism>
<proteinExistence type="inferred from homology"/>
<gene>
    <name evidence="3" type="ORF">METZ01_LOCUS39510</name>
</gene>
<protein>
    <recommendedName>
        <fullName evidence="4">Short-chain dehydrogenase</fullName>
    </recommendedName>
</protein>
<dbReference type="GO" id="GO:0016491">
    <property type="term" value="F:oxidoreductase activity"/>
    <property type="evidence" value="ECO:0007669"/>
    <property type="project" value="UniProtKB-KW"/>
</dbReference>